<dbReference type="STRING" id="290052.ASU35_16490"/>
<accession>A0A0V8QA37</accession>
<feature type="domain" description="Restriction endonuclease type II DpnII-like" evidence="2">
    <location>
        <begin position="5"/>
        <end position="285"/>
    </location>
</feature>
<comment type="catalytic activity">
    <reaction evidence="1">
        <text>Endonucleolytic cleavage of DNA to give specific double-stranded fragments with terminal 5'-phosphates.</text>
        <dbReference type="EC" id="3.1.21.4"/>
    </reaction>
</comment>
<name>A0A0V8QA37_9FIRM</name>
<evidence type="ECO:0000313" key="3">
    <source>
        <dbReference type="EMBL" id="KSV57383.1"/>
    </source>
</evidence>
<comment type="similarity">
    <text evidence="1">Belongs to the DpnII type II restriction endonuclease family.</text>
</comment>
<dbReference type="RefSeq" id="WP_058354373.1">
    <property type="nucleotide sequence ID" value="NZ_CABMMD010000226.1"/>
</dbReference>
<dbReference type="PIRSF" id="PIRSF016080">
    <property type="entry name" value="Restrict_endonuc_II_DpmII"/>
    <property type="match status" value="1"/>
</dbReference>
<comment type="function">
    <text evidence="1">A P subtype restriction enzyme that recognizes the double-stranded unmethylated sequence 5'-GATC-3'.</text>
</comment>
<keyword evidence="1" id="KW-0680">Restriction system</keyword>
<evidence type="ECO:0000256" key="1">
    <source>
        <dbReference type="PIRNR" id="PIRNR016080"/>
    </source>
</evidence>
<comment type="caution">
    <text evidence="3">The sequence shown here is derived from an EMBL/GenBank/DDBJ whole genome shotgun (WGS) entry which is preliminary data.</text>
</comment>
<dbReference type="Pfam" id="PF04556">
    <property type="entry name" value="DpnII"/>
    <property type="match status" value="1"/>
</dbReference>
<organism evidence="3 4">
    <name type="scientific">Acetivibrio ethanolgignens</name>
    <dbReference type="NCBI Taxonomy" id="290052"/>
    <lineage>
        <taxon>Bacteria</taxon>
        <taxon>Bacillati</taxon>
        <taxon>Bacillota</taxon>
        <taxon>Clostridia</taxon>
        <taxon>Eubacteriales</taxon>
        <taxon>Oscillospiraceae</taxon>
        <taxon>Acetivibrio</taxon>
    </lineage>
</organism>
<dbReference type="EC" id="3.1.21.4" evidence="1"/>
<keyword evidence="1" id="KW-0540">Nuclease</keyword>
<proteinExistence type="inferred from homology"/>
<dbReference type="InterPro" id="IPR021191">
    <property type="entry name" value="Restrct_endonuc_II_DpnII"/>
</dbReference>
<dbReference type="AlphaFoldDB" id="A0A0V8QA37"/>
<reference evidence="3 4" key="1">
    <citation type="submission" date="2015-11" db="EMBL/GenBank/DDBJ databases">
        <title>Butyribacter intestini gen. nov., sp. nov., a butyric acid-producing bacterium of the family Lachnospiraceae isolated from the human faeces.</title>
        <authorList>
            <person name="Zou Y."/>
            <person name="Xue W."/>
            <person name="Luo G."/>
            <person name="Lv M."/>
        </authorList>
    </citation>
    <scope>NUCLEOTIDE SEQUENCE [LARGE SCALE GENOMIC DNA]</scope>
    <source>
        <strain evidence="3 4">ACET-33324</strain>
    </source>
</reference>
<dbReference type="InterPro" id="IPR007637">
    <property type="entry name" value="Restrct_endonuc_II_DpnII-like"/>
</dbReference>
<sequence>MTSRNFEDWLKSFTDNINNWNYYVNYDTAYKNTASVKRQLALLNTLKGSENIEDEFRDLVQEYPECIKAIPLLLAVRENVIAITENDRRLDFNFNSMNYDVELYVEFMQKTGIFELLQSHVIGDLLDVGLGINIGLDSNARKNRGGDQMEDLVEFFIKEAGFEKDVTYFKEMYLHEVEQKWGYNLSAISADGVAKKRFDFVVKPVGSKEVYICECNCYSSSGSKLNETARSFKTISLEAKDVEHVHFVWFTDGAGWLKTKGNLKETFLVQEDLYNIADLKNGIISEKFI</sequence>
<dbReference type="GO" id="GO:0009307">
    <property type="term" value="P:DNA restriction-modification system"/>
    <property type="evidence" value="ECO:0007669"/>
    <property type="project" value="UniProtKB-UniRule"/>
</dbReference>
<dbReference type="Proteomes" id="UP000054874">
    <property type="component" value="Unassembled WGS sequence"/>
</dbReference>
<keyword evidence="1" id="KW-0378">Hydrolase</keyword>
<evidence type="ECO:0000313" key="4">
    <source>
        <dbReference type="Proteomes" id="UP000054874"/>
    </source>
</evidence>
<protein>
    <recommendedName>
        <fullName evidence="1">Type-2 restriction enzyme</fullName>
        <ecNumber evidence="1">3.1.21.4</ecNumber>
    </recommendedName>
</protein>
<keyword evidence="1 3" id="KW-0255">Endonuclease</keyword>
<dbReference type="EMBL" id="LNAM01000226">
    <property type="protein sequence ID" value="KSV57383.1"/>
    <property type="molecule type" value="Genomic_DNA"/>
</dbReference>
<dbReference type="GO" id="GO:0003677">
    <property type="term" value="F:DNA binding"/>
    <property type="evidence" value="ECO:0007669"/>
    <property type="project" value="UniProtKB-UniRule"/>
</dbReference>
<gene>
    <name evidence="3" type="ORF">ASU35_16490</name>
</gene>
<dbReference type="OrthoDB" id="9771872at2"/>
<keyword evidence="4" id="KW-1185">Reference proteome</keyword>
<evidence type="ECO:0000259" key="2">
    <source>
        <dbReference type="Pfam" id="PF04556"/>
    </source>
</evidence>
<dbReference type="GO" id="GO:0009036">
    <property type="term" value="F:type II site-specific deoxyribonuclease activity"/>
    <property type="evidence" value="ECO:0007669"/>
    <property type="project" value="UniProtKB-UniRule"/>
</dbReference>